<keyword evidence="5" id="KW-1185">Reference proteome</keyword>
<dbReference type="Gene3D" id="3.40.50.150">
    <property type="entry name" value="Vaccinia Virus protein VP39"/>
    <property type="match status" value="2"/>
</dbReference>
<feature type="domain" description="Methyltransferase" evidence="3">
    <location>
        <begin position="71"/>
        <end position="131"/>
    </location>
</feature>
<dbReference type="OrthoDB" id="8300214at2759"/>
<dbReference type="Pfam" id="PF08241">
    <property type="entry name" value="Methyltransf_11"/>
    <property type="match status" value="1"/>
</dbReference>
<dbReference type="InterPro" id="IPR050447">
    <property type="entry name" value="Erg6_SMT_methyltransf"/>
</dbReference>
<keyword evidence="4" id="KW-0489">Methyltransferase</keyword>
<proteinExistence type="predicted"/>
<dbReference type="EMBL" id="VRMN01000010">
    <property type="protein sequence ID" value="KAA8492221.1"/>
    <property type="molecule type" value="Genomic_DNA"/>
</dbReference>
<gene>
    <name evidence="4" type="ORF">FVE85_3659</name>
</gene>
<evidence type="ECO:0000313" key="4">
    <source>
        <dbReference type="EMBL" id="KAA8492221.1"/>
    </source>
</evidence>
<evidence type="ECO:0000259" key="3">
    <source>
        <dbReference type="Pfam" id="PF13847"/>
    </source>
</evidence>
<dbReference type="GO" id="GO:0008757">
    <property type="term" value="F:S-adenosylmethionine-dependent methyltransferase activity"/>
    <property type="evidence" value="ECO:0007669"/>
    <property type="project" value="InterPro"/>
</dbReference>
<dbReference type="AlphaFoldDB" id="A0A5J4YL55"/>
<dbReference type="CDD" id="cd02440">
    <property type="entry name" value="AdoMet_MTases"/>
    <property type="match status" value="2"/>
</dbReference>
<dbReference type="PANTHER" id="PTHR44068">
    <property type="entry name" value="ZGC:194242"/>
    <property type="match status" value="1"/>
</dbReference>
<keyword evidence="1 4" id="KW-0808">Transferase</keyword>
<evidence type="ECO:0000256" key="1">
    <source>
        <dbReference type="ARBA" id="ARBA00022679"/>
    </source>
</evidence>
<organism evidence="4 5">
    <name type="scientific">Porphyridium purpureum</name>
    <name type="common">Red alga</name>
    <name type="synonym">Porphyridium cruentum</name>
    <dbReference type="NCBI Taxonomy" id="35688"/>
    <lineage>
        <taxon>Eukaryota</taxon>
        <taxon>Rhodophyta</taxon>
        <taxon>Bangiophyceae</taxon>
        <taxon>Porphyridiales</taxon>
        <taxon>Porphyridiaceae</taxon>
        <taxon>Porphyridium</taxon>
    </lineage>
</organism>
<evidence type="ECO:0000259" key="2">
    <source>
        <dbReference type="Pfam" id="PF08241"/>
    </source>
</evidence>
<reference evidence="5" key="1">
    <citation type="journal article" date="2019" name="Nat. Commun.">
        <title>Expansion of phycobilisome linker gene families in mesophilic red algae.</title>
        <authorList>
            <person name="Lee J."/>
            <person name="Kim D."/>
            <person name="Bhattacharya D."/>
            <person name="Yoon H.S."/>
        </authorList>
    </citation>
    <scope>NUCLEOTIDE SEQUENCE [LARGE SCALE GENOMIC DNA]</scope>
    <source>
        <strain evidence="5">CCMP 1328</strain>
    </source>
</reference>
<dbReference type="Proteomes" id="UP000324585">
    <property type="component" value="Unassembled WGS sequence"/>
</dbReference>
<comment type="caution">
    <text evidence="4">The sequence shown here is derived from an EMBL/GenBank/DDBJ whole genome shotgun (WGS) entry which is preliminary data.</text>
</comment>
<accession>A0A5J4YL55</accession>
<dbReference type="Pfam" id="PF13847">
    <property type="entry name" value="Methyltransf_31"/>
    <property type="match status" value="1"/>
</dbReference>
<dbReference type="InterPro" id="IPR025714">
    <property type="entry name" value="Methyltranfer_dom"/>
</dbReference>
<sequence length="549" mass="61226">MPSREKHTMVADKLSAPTQDEIWGRMTPAAWRRAVYEDADGFFQGLVSNYQDLLEDAVARVRKDNPSGRLVLIEVGTGTGDFLFNAKNMVDFAIGIDFNPEFIEYAQARRLEKPCDNLVFVHEDGRNLASVLNARAPAWIWEPDVTRVLASVGNTIGILDADTREAFFDQMIAVAGEQGFLMIGLWNAHDFPQAVERFYARNEKLCGKLNRQQIDYKRATLTTYSGYTTQWAYPEHVVADAKARKIEIQQLDTQFGGVTYLGKVADAQASNTSRAYYDSEDAFEFYRRVWGGENIHIGFWPHAIAYTSQYPGPEDVKDAAQGSMDNLLDHAGIQAGQKVVDLGSAYGGCVRHIARRFGAKAIGVDISVRECALARERNAELGFCEEQVEIRQVSFTHTGLADASVDVVVSHDSILHAGPEREQVIAEAARILKPHGRLVFSDPMQCEDADSEALRAVYDRIQLADMGSPAAYVRFGAKYGLVHTGYIDLLDSMSRHYQVIAHITEARRPELENFISSAYLDSMLAGLKAWQTAVNAGQLRYGIMIFEKQ</sequence>
<dbReference type="PANTHER" id="PTHR44068:SF11">
    <property type="entry name" value="GERANYL DIPHOSPHATE 2-C-METHYLTRANSFERASE"/>
    <property type="match status" value="1"/>
</dbReference>
<feature type="domain" description="Methyltransferase type 11" evidence="2">
    <location>
        <begin position="340"/>
        <end position="440"/>
    </location>
</feature>
<dbReference type="GO" id="GO:0032259">
    <property type="term" value="P:methylation"/>
    <property type="evidence" value="ECO:0007669"/>
    <property type="project" value="UniProtKB-KW"/>
</dbReference>
<protein>
    <submittedName>
        <fullName evidence="4">Dimethylglycine N-methyltransferase</fullName>
    </submittedName>
</protein>
<dbReference type="InterPro" id="IPR029063">
    <property type="entry name" value="SAM-dependent_MTases_sf"/>
</dbReference>
<dbReference type="SUPFAM" id="SSF53335">
    <property type="entry name" value="S-adenosyl-L-methionine-dependent methyltransferases"/>
    <property type="match status" value="2"/>
</dbReference>
<evidence type="ECO:0000313" key="5">
    <source>
        <dbReference type="Proteomes" id="UP000324585"/>
    </source>
</evidence>
<name>A0A5J4YL55_PORPP</name>
<dbReference type="OMA" id="TIMIMPE"/>
<dbReference type="InterPro" id="IPR013216">
    <property type="entry name" value="Methyltransf_11"/>
</dbReference>